<evidence type="ECO:0000256" key="1">
    <source>
        <dbReference type="SAM" id="MobiDB-lite"/>
    </source>
</evidence>
<dbReference type="OrthoDB" id="258495at2759"/>
<dbReference type="InterPro" id="IPR003877">
    <property type="entry name" value="SPRY_dom"/>
</dbReference>
<dbReference type="SMART" id="SM00449">
    <property type="entry name" value="SPRY"/>
    <property type="match status" value="1"/>
</dbReference>
<feature type="compositionally biased region" description="Polar residues" evidence="1">
    <location>
        <begin position="279"/>
        <end position="294"/>
    </location>
</feature>
<dbReference type="Gene3D" id="2.60.120.920">
    <property type="match status" value="1"/>
</dbReference>
<dbReference type="Proteomes" id="UP001150925">
    <property type="component" value="Unassembled WGS sequence"/>
</dbReference>
<dbReference type="InterPro" id="IPR043136">
    <property type="entry name" value="B30.2/SPRY_sf"/>
</dbReference>
<organism evidence="3 4">
    <name type="scientific">Dispira parvispora</name>
    <dbReference type="NCBI Taxonomy" id="1520584"/>
    <lineage>
        <taxon>Eukaryota</taxon>
        <taxon>Fungi</taxon>
        <taxon>Fungi incertae sedis</taxon>
        <taxon>Zoopagomycota</taxon>
        <taxon>Kickxellomycotina</taxon>
        <taxon>Dimargaritomycetes</taxon>
        <taxon>Dimargaritales</taxon>
        <taxon>Dimargaritaceae</taxon>
        <taxon>Dispira</taxon>
    </lineage>
</organism>
<accession>A0A9W8DZ54</accession>
<dbReference type="SUPFAM" id="SSF49899">
    <property type="entry name" value="Concanavalin A-like lectins/glucanases"/>
    <property type="match status" value="1"/>
</dbReference>
<keyword evidence="4" id="KW-1185">Reference proteome</keyword>
<feature type="domain" description="B30.2/SPRY" evidence="2">
    <location>
        <begin position="76"/>
        <end position="261"/>
    </location>
</feature>
<dbReference type="EMBL" id="JANBPY010002753">
    <property type="protein sequence ID" value="KAJ1953818.1"/>
    <property type="molecule type" value="Genomic_DNA"/>
</dbReference>
<dbReference type="InterPro" id="IPR050618">
    <property type="entry name" value="Ubq-SigPath_Reg"/>
</dbReference>
<reference evidence="3" key="1">
    <citation type="submission" date="2022-07" db="EMBL/GenBank/DDBJ databases">
        <title>Phylogenomic reconstructions and comparative analyses of Kickxellomycotina fungi.</title>
        <authorList>
            <person name="Reynolds N.K."/>
            <person name="Stajich J.E."/>
            <person name="Barry K."/>
            <person name="Grigoriev I.V."/>
            <person name="Crous P."/>
            <person name="Smith M.E."/>
        </authorList>
    </citation>
    <scope>NUCLEOTIDE SEQUENCE</scope>
    <source>
        <strain evidence="3">RSA 1196</strain>
    </source>
</reference>
<sequence>MPFSLRRNREGQGALPTYQEAVTDRQRSYDTSPLNNASRDNFVLAANFRQFFPPVLRPTTIQRHEWQRLMQHGITALQFQHPPKYSGQSRLKDFGPRFDDGQGPGNILLKGPTNFTFTQNIDSCLQTDLPLPSSTMDNFEADSFQVTIMNKTPETVVAVGLASKPYPPFRLPGWDPESIGYHSDDGRKYHNDPDGGKDYGPAYTQGDVITVQYTRAAGSVQFFKNGQPLGPAVYQLNVPLYPTVGADGPCQVSVRWLPSQQATYANVTLPQSHEESLAAASTHQQALSQDSSSIREPPPPYQ</sequence>
<evidence type="ECO:0000259" key="2">
    <source>
        <dbReference type="PROSITE" id="PS50188"/>
    </source>
</evidence>
<protein>
    <submittedName>
        <fullName evidence="3">Protein ssh4</fullName>
    </submittedName>
</protein>
<dbReference type="InterPro" id="IPR001870">
    <property type="entry name" value="B30.2/SPRY"/>
</dbReference>
<dbReference type="PROSITE" id="PS50188">
    <property type="entry name" value="B302_SPRY"/>
    <property type="match status" value="1"/>
</dbReference>
<feature type="region of interest" description="Disordered" evidence="1">
    <location>
        <begin position="272"/>
        <end position="302"/>
    </location>
</feature>
<dbReference type="AlphaFoldDB" id="A0A9W8DZ54"/>
<comment type="caution">
    <text evidence="3">The sequence shown here is derived from an EMBL/GenBank/DDBJ whole genome shotgun (WGS) entry which is preliminary data.</text>
</comment>
<name>A0A9W8DZ54_9FUNG</name>
<gene>
    <name evidence="3" type="primary">ssh4_4</name>
    <name evidence="3" type="ORF">IWQ62_005903</name>
</gene>
<dbReference type="InterPro" id="IPR013320">
    <property type="entry name" value="ConA-like_dom_sf"/>
</dbReference>
<dbReference type="PANTHER" id="PTHR12864">
    <property type="entry name" value="RAN BINDING PROTEIN 9-RELATED"/>
    <property type="match status" value="1"/>
</dbReference>
<feature type="region of interest" description="Disordered" evidence="1">
    <location>
        <begin position="1"/>
        <end position="36"/>
    </location>
</feature>
<dbReference type="Pfam" id="PF00622">
    <property type="entry name" value="SPRY"/>
    <property type="match status" value="1"/>
</dbReference>
<evidence type="ECO:0000313" key="3">
    <source>
        <dbReference type="EMBL" id="KAJ1953818.1"/>
    </source>
</evidence>
<evidence type="ECO:0000313" key="4">
    <source>
        <dbReference type="Proteomes" id="UP001150925"/>
    </source>
</evidence>
<proteinExistence type="predicted"/>